<keyword evidence="2" id="KW-0812">Transmembrane</keyword>
<sequence length="359" mass="37572">MDELDRLLAETMHDAAVHAPSDTGLLGTVHDRSRRYRRRRVATVAAVATAAVLVAAVPVVTVLAARPDPVAPPAAPVPATSGSTSVPSSPEVTAPVVPPSPSVPSSPSSSRRSSSGTATSQVKLTSGWTAPVFPYTLPATDGMSAPIGSADGGRLSAFFEATELREHSDVTVTVSSGEPSFTAEATETSIRVRGHAGTLRTVDVQPAKQLTLVWKESSSRWIRLDTDDTYTPSQVVALADSLTGASIPVQPPFDLARSPAGLVTDTVSASRMTFRASGTSTAGFRTVLRKRQQLTGADRRVGGYDAVLTRRTGSVTLAVDVTDWDATLEVTVADGLTISDADLLSYAEGVRILNRSNPE</sequence>
<protein>
    <submittedName>
        <fullName evidence="3">Uncharacterized protein</fullName>
    </submittedName>
</protein>
<proteinExistence type="predicted"/>
<gene>
    <name evidence="3" type="ORF">SAMN04489716_9418</name>
</gene>
<accession>A0A1H2DE95</accession>
<dbReference type="AlphaFoldDB" id="A0A1H2DE95"/>
<keyword evidence="2" id="KW-0472">Membrane</keyword>
<keyword evidence="4" id="KW-1185">Reference proteome</keyword>
<dbReference type="RefSeq" id="WP_092556020.1">
    <property type="nucleotide sequence ID" value="NZ_BOMJ01000018.1"/>
</dbReference>
<dbReference type="STRING" id="113562.SAMN04489716_9418"/>
<dbReference type="Proteomes" id="UP000198688">
    <property type="component" value="Chromosome I"/>
</dbReference>
<feature type="transmembrane region" description="Helical" evidence="2">
    <location>
        <begin position="41"/>
        <end position="65"/>
    </location>
</feature>
<evidence type="ECO:0000256" key="2">
    <source>
        <dbReference type="SAM" id="Phobius"/>
    </source>
</evidence>
<evidence type="ECO:0000313" key="3">
    <source>
        <dbReference type="EMBL" id="SDT80917.1"/>
    </source>
</evidence>
<organism evidence="3 4">
    <name type="scientific">Actinoplanes derwentensis</name>
    <dbReference type="NCBI Taxonomy" id="113562"/>
    <lineage>
        <taxon>Bacteria</taxon>
        <taxon>Bacillati</taxon>
        <taxon>Actinomycetota</taxon>
        <taxon>Actinomycetes</taxon>
        <taxon>Micromonosporales</taxon>
        <taxon>Micromonosporaceae</taxon>
        <taxon>Actinoplanes</taxon>
    </lineage>
</organism>
<feature type="region of interest" description="Disordered" evidence="1">
    <location>
        <begin position="72"/>
        <end position="122"/>
    </location>
</feature>
<evidence type="ECO:0000256" key="1">
    <source>
        <dbReference type="SAM" id="MobiDB-lite"/>
    </source>
</evidence>
<dbReference type="OrthoDB" id="3288309at2"/>
<dbReference type="EMBL" id="LT629758">
    <property type="protein sequence ID" value="SDT80917.1"/>
    <property type="molecule type" value="Genomic_DNA"/>
</dbReference>
<feature type="compositionally biased region" description="Low complexity" evidence="1">
    <location>
        <begin position="105"/>
        <end position="120"/>
    </location>
</feature>
<feature type="compositionally biased region" description="Low complexity" evidence="1">
    <location>
        <begin position="77"/>
        <end position="95"/>
    </location>
</feature>
<name>A0A1H2DE95_9ACTN</name>
<evidence type="ECO:0000313" key="4">
    <source>
        <dbReference type="Proteomes" id="UP000198688"/>
    </source>
</evidence>
<reference evidence="3 4" key="1">
    <citation type="submission" date="2016-10" db="EMBL/GenBank/DDBJ databases">
        <authorList>
            <person name="de Groot N.N."/>
        </authorList>
    </citation>
    <scope>NUCLEOTIDE SEQUENCE [LARGE SCALE GENOMIC DNA]</scope>
    <source>
        <strain evidence="3 4">DSM 43941</strain>
    </source>
</reference>
<keyword evidence="2" id="KW-1133">Transmembrane helix</keyword>